<gene>
    <name evidence="1" type="ORF">SOIL9_33970</name>
</gene>
<dbReference type="Proteomes" id="UP000464178">
    <property type="component" value="Chromosome"/>
</dbReference>
<name>A0A6P2D0G4_9BACT</name>
<keyword evidence="2" id="KW-1185">Reference proteome</keyword>
<evidence type="ECO:0000313" key="1">
    <source>
        <dbReference type="EMBL" id="VTR94317.1"/>
    </source>
</evidence>
<dbReference type="KEGG" id="gms:SOIL9_33970"/>
<accession>A0A6P2D0G4</accession>
<organism evidence="1 2">
    <name type="scientific">Gemmata massiliana</name>
    <dbReference type="NCBI Taxonomy" id="1210884"/>
    <lineage>
        <taxon>Bacteria</taxon>
        <taxon>Pseudomonadati</taxon>
        <taxon>Planctomycetota</taxon>
        <taxon>Planctomycetia</taxon>
        <taxon>Gemmatales</taxon>
        <taxon>Gemmataceae</taxon>
        <taxon>Gemmata</taxon>
    </lineage>
</organism>
<evidence type="ECO:0000313" key="2">
    <source>
        <dbReference type="Proteomes" id="UP000464178"/>
    </source>
</evidence>
<dbReference type="AlphaFoldDB" id="A0A6P2D0G4"/>
<proteinExistence type="predicted"/>
<protein>
    <submittedName>
        <fullName evidence="1">Uncharacterized protein</fullName>
    </submittedName>
</protein>
<reference evidence="1 2" key="1">
    <citation type="submission" date="2019-05" db="EMBL/GenBank/DDBJ databases">
        <authorList>
            <consortium name="Science for Life Laboratories"/>
        </authorList>
    </citation>
    <scope>NUCLEOTIDE SEQUENCE [LARGE SCALE GENOMIC DNA]</scope>
    <source>
        <strain evidence="1">Soil9</strain>
    </source>
</reference>
<sequence>MPTTAPADCVVLVPVGGAIEPGCEDALRELERRGYPVWRYRGYSAVDAARNQMASDALGAGFAELMWTGR</sequence>
<dbReference type="EMBL" id="LR593886">
    <property type="protein sequence ID" value="VTR94317.1"/>
    <property type="molecule type" value="Genomic_DNA"/>
</dbReference>
<dbReference type="RefSeq" id="WP_162668872.1">
    <property type="nucleotide sequence ID" value="NZ_LR593886.1"/>
</dbReference>